<dbReference type="AlphaFoldDB" id="A0AAD3XR36"/>
<feature type="transmembrane region" description="Helical" evidence="2">
    <location>
        <begin position="63"/>
        <end position="82"/>
    </location>
</feature>
<keyword evidence="4" id="KW-1185">Reference proteome</keyword>
<keyword evidence="2" id="KW-1133">Transmembrane helix</keyword>
<comment type="caution">
    <text evidence="3">The sequence shown here is derived from an EMBL/GenBank/DDBJ whole genome shotgun (WGS) entry which is preliminary data.</text>
</comment>
<dbReference type="Proteomes" id="UP001279734">
    <property type="component" value="Unassembled WGS sequence"/>
</dbReference>
<keyword evidence="2" id="KW-0812">Transmembrane</keyword>
<organism evidence="3 4">
    <name type="scientific">Nepenthes gracilis</name>
    <name type="common">Slender pitcher plant</name>
    <dbReference type="NCBI Taxonomy" id="150966"/>
    <lineage>
        <taxon>Eukaryota</taxon>
        <taxon>Viridiplantae</taxon>
        <taxon>Streptophyta</taxon>
        <taxon>Embryophyta</taxon>
        <taxon>Tracheophyta</taxon>
        <taxon>Spermatophyta</taxon>
        <taxon>Magnoliopsida</taxon>
        <taxon>eudicotyledons</taxon>
        <taxon>Gunneridae</taxon>
        <taxon>Pentapetalae</taxon>
        <taxon>Caryophyllales</taxon>
        <taxon>Nepenthaceae</taxon>
        <taxon>Nepenthes</taxon>
    </lineage>
</organism>
<feature type="region of interest" description="Disordered" evidence="1">
    <location>
        <begin position="1"/>
        <end position="31"/>
    </location>
</feature>
<evidence type="ECO:0000313" key="4">
    <source>
        <dbReference type="Proteomes" id="UP001279734"/>
    </source>
</evidence>
<protein>
    <submittedName>
        <fullName evidence="3">Uncharacterized protein</fullName>
    </submittedName>
</protein>
<proteinExistence type="predicted"/>
<accession>A0AAD3XR36</accession>
<gene>
    <name evidence="3" type="ORF">Nepgr_015864</name>
</gene>
<name>A0AAD3XR36_NEPGR</name>
<evidence type="ECO:0000313" key="3">
    <source>
        <dbReference type="EMBL" id="GMH14023.1"/>
    </source>
</evidence>
<evidence type="ECO:0000256" key="2">
    <source>
        <dbReference type="SAM" id="Phobius"/>
    </source>
</evidence>
<sequence length="211" mass="23267">MAKESECDSVQSHSIQSHTIHKERDTPPKPLRQNQSILMKLLVLATARFLDDFLLLRSAAYTLLSICLLSWSLILLMHAGVLTHTHCYSICMSGWSLRHWCMPLWSFLAEVIGLHGSWEHQPTKDPRGTPRIPLVGATGAASHPPHIPSSIQPKKGTPQGCAPNITSKEMVATNAQQKSWQSRIEADGDCEFRPFASGSHLLMPVPFDGGG</sequence>
<reference evidence="3" key="1">
    <citation type="submission" date="2023-05" db="EMBL/GenBank/DDBJ databases">
        <title>Nepenthes gracilis genome sequencing.</title>
        <authorList>
            <person name="Fukushima K."/>
        </authorList>
    </citation>
    <scope>NUCLEOTIDE SEQUENCE</scope>
    <source>
        <strain evidence="3">SING2019-196</strain>
    </source>
</reference>
<evidence type="ECO:0000256" key="1">
    <source>
        <dbReference type="SAM" id="MobiDB-lite"/>
    </source>
</evidence>
<dbReference type="EMBL" id="BSYO01000013">
    <property type="protein sequence ID" value="GMH14023.1"/>
    <property type="molecule type" value="Genomic_DNA"/>
</dbReference>
<keyword evidence="2" id="KW-0472">Membrane</keyword>
<feature type="region of interest" description="Disordered" evidence="1">
    <location>
        <begin position="141"/>
        <end position="164"/>
    </location>
</feature>
<feature type="compositionally biased region" description="Low complexity" evidence="1">
    <location>
        <begin position="141"/>
        <end position="151"/>
    </location>
</feature>
<feature type="compositionally biased region" description="Polar residues" evidence="1">
    <location>
        <begin position="8"/>
        <end position="18"/>
    </location>
</feature>